<proteinExistence type="inferred from homology"/>
<keyword evidence="7" id="KW-0067">ATP-binding</keyword>
<dbReference type="Pfam" id="PF00625">
    <property type="entry name" value="Guanylate_kin"/>
    <property type="match status" value="1"/>
</dbReference>
<evidence type="ECO:0000313" key="10">
    <source>
        <dbReference type="EMBL" id="HEB73810.1"/>
    </source>
</evidence>
<organism evidence="10">
    <name type="scientific">Desulfofervidus auxilii</name>
    <dbReference type="NCBI Taxonomy" id="1621989"/>
    <lineage>
        <taxon>Bacteria</taxon>
        <taxon>Pseudomonadati</taxon>
        <taxon>Thermodesulfobacteriota</taxon>
        <taxon>Candidatus Desulfofervidia</taxon>
        <taxon>Candidatus Desulfofervidales</taxon>
        <taxon>Candidatus Desulfofervidaceae</taxon>
        <taxon>Candidatus Desulfofervidus</taxon>
    </lineage>
</organism>
<dbReference type="GO" id="GO:0004385">
    <property type="term" value="F:GMP kinase activity"/>
    <property type="evidence" value="ECO:0007669"/>
    <property type="project" value="UniProtKB-EC"/>
</dbReference>
<feature type="non-terminal residue" evidence="10">
    <location>
        <position position="184"/>
    </location>
</feature>
<reference evidence="10" key="1">
    <citation type="journal article" date="2020" name="mSystems">
        <title>Genome- and Community-Level Interaction Insights into Carbon Utilization and Element Cycling Functions of Hydrothermarchaeota in Hydrothermal Sediment.</title>
        <authorList>
            <person name="Zhou Z."/>
            <person name="Liu Y."/>
            <person name="Xu W."/>
            <person name="Pan J."/>
            <person name="Luo Z.H."/>
            <person name="Li M."/>
        </authorList>
    </citation>
    <scope>NUCLEOTIDE SEQUENCE [LARGE SCALE GENOMIC DNA]</scope>
    <source>
        <strain evidence="10">HyVt-45</strain>
    </source>
</reference>
<dbReference type="HAMAP" id="MF_00328">
    <property type="entry name" value="Guanylate_kinase"/>
    <property type="match status" value="1"/>
</dbReference>
<dbReference type="EMBL" id="DRKW01000062">
    <property type="protein sequence ID" value="HEB73810.1"/>
    <property type="molecule type" value="Genomic_DNA"/>
</dbReference>
<dbReference type="Gene3D" id="3.30.63.10">
    <property type="entry name" value="Guanylate Kinase phosphate binding domain"/>
    <property type="match status" value="1"/>
</dbReference>
<dbReference type="NCBIfam" id="TIGR03263">
    <property type="entry name" value="guanyl_kin"/>
    <property type="match status" value="1"/>
</dbReference>
<dbReference type="PANTHER" id="PTHR23117">
    <property type="entry name" value="GUANYLATE KINASE-RELATED"/>
    <property type="match status" value="1"/>
</dbReference>
<evidence type="ECO:0000259" key="9">
    <source>
        <dbReference type="PROSITE" id="PS50052"/>
    </source>
</evidence>
<dbReference type="PANTHER" id="PTHR23117:SF13">
    <property type="entry name" value="GUANYLATE KINASE"/>
    <property type="match status" value="1"/>
</dbReference>
<dbReference type="InterPro" id="IPR008145">
    <property type="entry name" value="GK/Ca_channel_bsu"/>
</dbReference>
<evidence type="ECO:0000256" key="5">
    <source>
        <dbReference type="ARBA" id="ARBA00022741"/>
    </source>
</evidence>
<sequence>MKNKGDIFVISAPSGTGKTTLVRLLLSRFPTLSFSISYTTRLPRPGEVNGQHYFFVSEKEFKKSIAKGEMLEWAKVYGHYYGTPLTFVQEKIAAGKDIVLDIDIQGAQAVKKKMPEAILIFLIPPSWNELQRRITSRSSDSPEEIKKRLEAAKKEILAAREFDYIVINDVLEDALKELVSIIQA</sequence>
<feature type="domain" description="Guanylate kinase-like" evidence="9">
    <location>
        <begin position="5"/>
        <end position="183"/>
    </location>
</feature>
<evidence type="ECO:0000256" key="8">
    <source>
        <dbReference type="ARBA" id="ARBA00030128"/>
    </source>
</evidence>
<dbReference type="Proteomes" id="UP000886268">
    <property type="component" value="Unassembled WGS sequence"/>
</dbReference>
<dbReference type="CDD" id="cd00071">
    <property type="entry name" value="GMPK"/>
    <property type="match status" value="1"/>
</dbReference>
<dbReference type="AlphaFoldDB" id="A0A7V1I3J8"/>
<dbReference type="SUPFAM" id="SSF52540">
    <property type="entry name" value="P-loop containing nucleoside triphosphate hydrolases"/>
    <property type="match status" value="1"/>
</dbReference>
<keyword evidence="5" id="KW-0547">Nucleotide-binding</keyword>
<evidence type="ECO:0000256" key="1">
    <source>
        <dbReference type="ARBA" id="ARBA00005790"/>
    </source>
</evidence>
<dbReference type="InterPro" id="IPR020590">
    <property type="entry name" value="Guanylate_kinase_CS"/>
</dbReference>
<dbReference type="PROSITE" id="PS50052">
    <property type="entry name" value="GUANYLATE_KINASE_2"/>
    <property type="match status" value="1"/>
</dbReference>
<protein>
    <recommendedName>
        <fullName evidence="3">Guanylate kinase</fullName>
        <ecNumber evidence="2">2.7.4.8</ecNumber>
    </recommendedName>
    <alternativeName>
        <fullName evidence="8">GMP kinase</fullName>
    </alternativeName>
</protein>
<evidence type="ECO:0000256" key="2">
    <source>
        <dbReference type="ARBA" id="ARBA00012961"/>
    </source>
</evidence>
<dbReference type="InterPro" id="IPR008144">
    <property type="entry name" value="Guanylate_kin-like_dom"/>
</dbReference>
<dbReference type="Gene3D" id="3.40.50.300">
    <property type="entry name" value="P-loop containing nucleotide triphosphate hydrolases"/>
    <property type="match status" value="2"/>
</dbReference>
<keyword evidence="6 10" id="KW-0418">Kinase</keyword>
<dbReference type="FunFam" id="3.30.63.10:FF:000002">
    <property type="entry name" value="Guanylate kinase 1"/>
    <property type="match status" value="1"/>
</dbReference>
<evidence type="ECO:0000256" key="7">
    <source>
        <dbReference type="ARBA" id="ARBA00022840"/>
    </source>
</evidence>
<evidence type="ECO:0000256" key="6">
    <source>
        <dbReference type="ARBA" id="ARBA00022777"/>
    </source>
</evidence>
<dbReference type="EC" id="2.7.4.8" evidence="2"/>
<dbReference type="InterPro" id="IPR027417">
    <property type="entry name" value="P-loop_NTPase"/>
</dbReference>
<gene>
    <name evidence="10" type="ORF">ENJ03_01130</name>
</gene>
<dbReference type="GO" id="GO:0005524">
    <property type="term" value="F:ATP binding"/>
    <property type="evidence" value="ECO:0007669"/>
    <property type="project" value="UniProtKB-KW"/>
</dbReference>
<accession>A0A7V1I3J8</accession>
<evidence type="ECO:0000256" key="3">
    <source>
        <dbReference type="ARBA" id="ARBA00016296"/>
    </source>
</evidence>
<dbReference type="InterPro" id="IPR017665">
    <property type="entry name" value="Guanylate_kinase"/>
</dbReference>
<dbReference type="PROSITE" id="PS00856">
    <property type="entry name" value="GUANYLATE_KINASE_1"/>
    <property type="match status" value="1"/>
</dbReference>
<dbReference type="GO" id="GO:0005829">
    <property type="term" value="C:cytosol"/>
    <property type="evidence" value="ECO:0007669"/>
    <property type="project" value="TreeGrafter"/>
</dbReference>
<comment type="similarity">
    <text evidence="1">Belongs to the guanylate kinase family.</text>
</comment>
<name>A0A7V1I3J8_DESA2</name>
<dbReference type="SMART" id="SM00072">
    <property type="entry name" value="GuKc"/>
    <property type="match status" value="1"/>
</dbReference>
<evidence type="ECO:0000256" key="4">
    <source>
        <dbReference type="ARBA" id="ARBA00022679"/>
    </source>
</evidence>
<comment type="caution">
    <text evidence="10">The sequence shown here is derived from an EMBL/GenBank/DDBJ whole genome shotgun (WGS) entry which is preliminary data.</text>
</comment>
<keyword evidence="4 10" id="KW-0808">Transferase</keyword>